<protein>
    <submittedName>
        <fullName evidence="1">Uncharacterized protein</fullName>
    </submittedName>
</protein>
<accession>A0A645HE43</accession>
<reference evidence="1" key="1">
    <citation type="submission" date="2019-08" db="EMBL/GenBank/DDBJ databases">
        <authorList>
            <person name="Kucharzyk K."/>
            <person name="Murdoch R.W."/>
            <person name="Higgins S."/>
            <person name="Loffler F."/>
        </authorList>
    </citation>
    <scope>NUCLEOTIDE SEQUENCE</scope>
</reference>
<comment type="caution">
    <text evidence="1">The sequence shown here is derived from an EMBL/GenBank/DDBJ whole genome shotgun (WGS) entry which is preliminary data.</text>
</comment>
<sequence length="53" mass="6230">MRSVFPEADEDMLNVFSPERAVEKRDVFGATGYKQVETQLDFWKKHLQEPLES</sequence>
<name>A0A645HE43_9ZZZZ</name>
<organism evidence="1">
    <name type="scientific">bioreactor metagenome</name>
    <dbReference type="NCBI Taxonomy" id="1076179"/>
    <lineage>
        <taxon>unclassified sequences</taxon>
        <taxon>metagenomes</taxon>
        <taxon>ecological metagenomes</taxon>
    </lineage>
</organism>
<proteinExistence type="predicted"/>
<gene>
    <name evidence="1" type="ORF">SDC9_184502</name>
</gene>
<dbReference type="AlphaFoldDB" id="A0A645HE43"/>
<evidence type="ECO:0000313" key="1">
    <source>
        <dbReference type="EMBL" id="MPN36990.1"/>
    </source>
</evidence>
<dbReference type="EMBL" id="VSSQ01091433">
    <property type="protein sequence ID" value="MPN36990.1"/>
    <property type="molecule type" value="Genomic_DNA"/>
</dbReference>